<feature type="compositionally biased region" description="Polar residues" evidence="1">
    <location>
        <begin position="516"/>
        <end position="528"/>
    </location>
</feature>
<accession>A0A194X379</accession>
<dbReference type="RefSeq" id="XP_018068991.1">
    <property type="nucleotide sequence ID" value="XM_018215258.1"/>
</dbReference>
<dbReference type="AlphaFoldDB" id="A0A194X379"/>
<feature type="compositionally biased region" description="Low complexity" evidence="1">
    <location>
        <begin position="500"/>
        <end position="515"/>
    </location>
</feature>
<feature type="region of interest" description="Disordered" evidence="1">
    <location>
        <begin position="82"/>
        <end position="106"/>
    </location>
</feature>
<feature type="compositionally biased region" description="Polar residues" evidence="1">
    <location>
        <begin position="465"/>
        <end position="491"/>
    </location>
</feature>
<dbReference type="Proteomes" id="UP000070700">
    <property type="component" value="Unassembled WGS sequence"/>
</dbReference>
<feature type="region of interest" description="Disordered" evidence="1">
    <location>
        <begin position="227"/>
        <end position="308"/>
    </location>
</feature>
<sequence>MGIAGSAASVVGHGAEYAATYVALDAGGSVLEYQEGKHHHNKANEKLNAQYENFRLQYDHEQAAAQSGQIPLAGYQPGLQIPGSIQSPQSAAPVSPSAANVPGPPSLSFAQNYGNVPLPASCNTTQQQSVVQQQQATLFAGGALQFNTHQITSNQQTNPNTQQATPFQHQYVASATQQQEYVSGYTQQSATSTTQQQAFVSNYPPEKPPISSYPSPYSTPLPVYSPPVKTSVETTPSPFQHRPSLPTPTITPHAPMHRPSLPPGPPPGSVPLPPVPLVPANHELPTPVSPIHEMSTSTGRTTPSGNDSMLSMEEQLALRMKVLQMELAKRGEHVEVEDEEDDEEEEKPKPPEIPETFPTAAFAPEPPRKTQDAKVESAKLEPDLGHPVQTPIDSSPKLNVFVDLQQPTPLNLAKPSQHQPPTPQTTLPYPTFSTPQPEKQQQRPPPPVSAPPAPAPASVPVKTGLSITGGISISYNRDTTPSQTPPSSQDYHQAAAIPVAQYQQSPQQQPATYQTYNLHQRASSIPMNPQQQAPHQHQEAEISYTPNPPQANTGYQTYNPAQQTSSAPAVQQQQAAPLTSKPPHPLQHQDSGYGSRHSSTFSVSTVASMNIDHSQHVVSPPTPSYASLNQQSNVPQQTQYGNTRQSSYGQMPMTYTPSPMSPPPPQQYFPPPPPPPPSFGHNNQSRVPTPNPQFQNYQPGPPAPNYGNAQNGQNFRPPPPPAAQGGNYAQGWQWENPNAGASGEPNYGPPPPIPSQWRGS</sequence>
<name>A0A194X379_MOLSC</name>
<feature type="compositionally biased region" description="Basic and acidic residues" evidence="1">
    <location>
        <begin position="366"/>
        <end position="384"/>
    </location>
</feature>
<feature type="compositionally biased region" description="Low complexity" evidence="1">
    <location>
        <begin position="354"/>
        <end position="363"/>
    </location>
</feature>
<keyword evidence="3" id="KW-1185">Reference proteome</keyword>
<feature type="compositionally biased region" description="Polar residues" evidence="1">
    <location>
        <begin position="624"/>
        <end position="649"/>
    </location>
</feature>
<feature type="compositionally biased region" description="Polar residues" evidence="1">
    <location>
        <begin position="550"/>
        <end position="559"/>
    </location>
</feature>
<gene>
    <name evidence="2" type="ORF">LY89DRAFT_686323</name>
</gene>
<evidence type="ECO:0000313" key="3">
    <source>
        <dbReference type="Proteomes" id="UP000070700"/>
    </source>
</evidence>
<dbReference type="KEGG" id="psco:LY89DRAFT_686323"/>
<evidence type="ECO:0000256" key="1">
    <source>
        <dbReference type="SAM" id="MobiDB-lite"/>
    </source>
</evidence>
<feature type="compositionally biased region" description="Polar residues" evidence="1">
    <location>
        <begin position="588"/>
        <end position="612"/>
    </location>
</feature>
<feature type="compositionally biased region" description="Pro residues" evidence="1">
    <location>
        <begin position="659"/>
        <end position="678"/>
    </location>
</feature>
<feature type="compositionally biased region" description="Low complexity" evidence="1">
    <location>
        <begin position="560"/>
        <end position="577"/>
    </location>
</feature>
<feature type="compositionally biased region" description="Pro residues" evidence="1">
    <location>
        <begin position="260"/>
        <end position="277"/>
    </location>
</feature>
<protein>
    <submittedName>
        <fullName evidence="2">Uncharacterized protein</fullName>
    </submittedName>
</protein>
<feature type="compositionally biased region" description="Pro residues" evidence="1">
    <location>
        <begin position="443"/>
        <end position="457"/>
    </location>
</feature>
<reference evidence="2 3" key="1">
    <citation type="submission" date="2015-10" db="EMBL/GenBank/DDBJ databases">
        <title>Full genome of DAOMC 229536 Phialocephala scopiformis, a fungal endophyte of spruce producing the potent anti-insectan compound rugulosin.</title>
        <authorList>
            <consortium name="DOE Joint Genome Institute"/>
            <person name="Walker A.K."/>
            <person name="Frasz S.L."/>
            <person name="Seifert K.A."/>
            <person name="Miller J.D."/>
            <person name="Mondo S.J."/>
            <person name="Labutti K."/>
            <person name="Lipzen A."/>
            <person name="Dockter R."/>
            <person name="Kennedy M."/>
            <person name="Grigoriev I.V."/>
            <person name="Spatafora J.W."/>
        </authorList>
    </citation>
    <scope>NUCLEOTIDE SEQUENCE [LARGE SCALE GENOMIC DNA]</scope>
    <source>
        <strain evidence="2 3">CBS 120377</strain>
    </source>
</reference>
<proteinExistence type="predicted"/>
<evidence type="ECO:0000313" key="2">
    <source>
        <dbReference type="EMBL" id="KUJ14636.1"/>
    </source>
</evidence>
<feature type="compositionally biased region" description="Acidic residues" evidence="1">
    <location>
        <begin position="335"/>
        <end position="345"/>
    </location>
</feature>
<feature type="compositionally biased region" description="Polar residues" evidence="1">
    <location>
        <begin position="294"/>
        <end position="308"/>
    </location>
</feature>
<organism evidence="2 3">
    <name type="scientific">Mollisia scopiformis</name>
    <name type="common">Conifer needle endophyte fungus</name>
    <name type="synonym">Phialocephala scopiformis</name>
    <dbReference type="NCBI Taxonomy" id="149040"/>
    <lineage>
        <taxon>Eukaryota</taxon>
        <taxon>Fungi</taxon>
        <taxon>Dikarya</taxon>
        <taxon>Ascomycota</taxon>
        <taxon>Pezizomycotina</taxon>
        <taxon>Leotiomycetes</taxon>
        <taxon>Helotiales</taxon>
        <taxon>Mollisiaceae</taxon>
        <taxon>Mollisia</taxon>
    </lineage>
</organism>
<dbReference type="EMBL" id="KQ947419">
    <property type="protein sequence ID" value="KUJ14636.1"/>
    <property type="molecule type" value="Genomic_DNA"/>
</dbReference>
<feature type="region of interest" description="Disordered" evidence="1">
    <location>
        <begin position="331"/>
        <end position="760"/>
    </location>
</feature>
<feature type="compositionally biased region" description="Polar residues" evidence="1">
    <location>
        <begin position="680"/>
        <end position="698"/>
    </location>
</feature>
<dbReference type="OrthoDB" id="5394233at2759"/>
<feature type="region of interest" description="Disordered" evidence="1">
    <location>
        <begin position="196"/>
        <end position="215"/>
    </location>
</feature>
<dbReference type="GeneID" id="28824984"/>
<feature type="compositionally biased region" description="Low complexity" evidence="1">
    <location>
        <begin position="84"/>
        <end position="101"/>
    </location>
</feature>
<feature type="compositionally biased region" description="Low complexity" evidence="1">
    <location>
        <begin position="424"/>
        <end position="439"/>
    </location>
</feature>
<dbReference type="InParanoid" id="A0A194X379"/>